<gene>
    <name evidence="2" type="ORF">CYNAS_LOCUS16631</name>
</gene>
<feature type="non-terminal residue" evidence="2">
    <location>
        <position position="1"/>
    </location>
</feature>
<dbReference type="Proteomes" id="UP001176961">
    <property type="component" value="Unassembled WGS sequence"/>
</dbReference>
<name>A0AA36H612_CYLNA</name>
<comment type="caution">
    <text evidence="2">The sequence shown here is derived from an EMBL/GenBank/DDBJ whole genome shotgun (WGS) entry which is preliminary data.</text>
</comment>
<proteinExistence type="predicted"/>
<dbReference type="AlphaFoldDB" id="A0AA36H612"/>
<evidence type="ECO:0000256" key="1">
    <source>
        <dbReference type="SAM" id="MobiDB-lite"/>
    </source>
</evidence>
<reference evidence="2" key="1">
    <citation type="submission" date="2023-07" db="EMBL/GenBank/DDBJ databases">
        <authorList>
            <consortium name="CYATHOMIX"/>
        </authorList>
    </citation>
    <scope>NUCLEOTIDE SEQUENCE</scope>
    <source>
        <strain evidence="2">N/A</strain>
    </source>
</reference>
<sequence length="103" mass="11690">RPGKEPVILKTCLRHFTSRVDSLPKGKTRRIYTEFVQNMLELANFTSRCENVAPEIVVNELELEFSNDVSSESEEEHEIADAPEEQMPGPSSRPGALRISFQE</sequence>
<feature type="compositionally biased region" description="Acidic residues" evidence="1">
    <location>
        <begin position="67"/>
        <end position="84"/>
    </location>
</feature>
<evidence type="ECO:0000313" key="3">
    <source>
        <dbReference type="Proteomes" id="UP001176961"/>
    </source>
</evidence>
<evidence type="ECO:0000313" key="2">
    <source>
        <dbReference type="EMBL" id="CAJ0604648.1"/>
    </source>
</evidence>
<feature type="non-terminal residue" evidence="2">
    <location>
        <position position="103"/>
    </location>
</feature>
<accession>A0AA36H612</accession>
<feature type="region of interest" description="Disordered" evidence="1">
    <location>
        <begin position="67"/>
        <end position="103"/>
    </location>
</feature>
<keyword evidence="3" id="KW-1185">Reference proteome</keyword>
<dbReference type="EMBL" id="CATQJL010000316">
    <property type="protein sequence ID" value="CAJ0604648.1"/>
    <property type="molecule type" value="Genomic_DNA"/>
</dbReference>
<protein>
    <submittedName>
        <fullName evidence="2">Uncharacterized protein</fullName>
    </submittedName>
</protein>
<organism evidence="2 3">
    <name type="scientific">Cylicocyclus nassatus</name>
    <name type="common">Nematode worm</name>
    <dbReference type="NCBI Taxonomy" id="53992"/>
    <lineage>
        <taxon>Eukaryota</taxon>
        <taxon>Metazoa</taxon>
        <taxon>Ecdysozoa</taxon>
        <taxon>Nematoda</taxon>
        <taxon>Chromadorea</taxon>
        <taxon>Rhabditida</taxon>
        <taxon>Rhabditina</taxon>
        <taxon>Rhabditomorpha</taxon>
        <taxon>Strongyloidea</taxon>
        <taxon>Strongylidae</taxon>
        <taxon>Cylicocyclus</taxon>
    </lineage>
</organism>